<dbReference type="GO" id="GO:0003677">
    <property type="term" value="F:DNA binding"/>
    <property type="evidence" value="ECO:0007669"/>
    <property type="project" value="UniProtKB-KW"/>
</dbReference>
<dbReference type="GO" id="GO:0045892">
    <property type="term" value="P:negative regulation of DNA-templated transcription"/>
    <property type="evidence" value="ECO:0007669"/>
    <property type="project" value="TreeGrafter"/>
</dbReference>
<dbReference type="PANTHER" id="PTHR44846:SF17">
    <property type="entry name" value="GNTR-FAMILY TRANSCRIPTIONAL REGULATOR"/>
    <property type="match status" value="1"/>
</dbReference>
<dbReference type="InterPro" id="IPR036388">
    <property type="entry name" value="WH-like_DNA-bd_sf"/>
</dbReference>
<dbReference type="SUPFAM" id="SSF46785">
    <property type="entry name" value="Winged helix' DNA-binding domain"/>
    <property type="match status" value="1"/>
</dbReference>
<dbReference type="CDD" id="cd07377">
    <property type="entry name" value="WHTH_GntR"/>
    <property type="match status" value="1"/>
</dbReference>
<dbReference type="InterPro" id="IPR050679">
    <property type="entry name" value="Bact_HTH_transcr_reg"/>
</dbReference>
<dbReference type="Gene3D" id="1.10.10.10">
    <property type="entry name" value="Winged helix-like DNA-binding domain superfamily/Winged helix DNA-binding domain"/>
    <property type="match status" value="1"/>
</dbReference>
<dbReference type="SUPFAM" id="SSF64288">
    <property type="entry name" value="Chorismate lyase-like"/>
    <property type="match status" value="1"/>
</dbReference>
<feature type="domain" description="HTH gntR-type" evidence="4">
    <location>
        <begin position="2"/>
        <end position="70"/>
    </location>
</feature>
<keyword evidence="3" id="KW-0804">Transcription</keyword>
<proteinExistence type="predicted"/>
<evidence type="ECO:0000313" key="6">
    <source>
        <dbReference type="Proteomes" id="UP001232113"/>
    </source>
</evidence>
<dbReference type="AlphaFoldDB" id="A0AAW6XPA3"/>
<gene>
    <name evidence="5" type="ORF">QP354_06210</name>
</gene>
<keyword evidence="1" id="KW-0805">Transcription regulation</keyword>
<evidence type="ECO:0000256" key="1">
    <source>
        <dbReference type="ARBA" id="ARBA00023015"/>
    </source>
</evidence>
<dbReference type="InterPro" id="IPR036390">
    <property type="entry name" value="WH_DNA-bd_sf"/>
</dbReference>
<accession>A0AAW6XPA3</accession>
<dbReference type="RefSeq" id="WP_048685909.1">
    <property type="nucleotide sequence ID" value="NZ_JASOLY010000009.1"/>
</dbReference>
<dbReference type="GO" id="GO:0003700">
    <property type="term" value="F:DNA-binding transcription factor activity"/>
    <property type="evidence" value="ECO:0007669"/>
    <property type="project" value="InterPro"/>
</dbReference>
<dbReference type="SMART" id="SM00345">
    <property type="entry name" value="HTH_GNTR"/>
    <property type="match status" value="1"/>
</dbReference>
<evidence type="ECO:0000256" key="2">
    <source>
        <dbReference type="ARBA" id="ARBA00023125"/>
    </source>
</evidence>
<dbReference type="InterPro" id="IPR011663">
    <property type="entry name" value="UTRA"/>
</dbReference>
<protein>
    <submittedName>
        <fullName evidence="5">GntR family transcriptional regulator</fullName>
    </submittedName>
</protein>
<evidence type="ECO:0000259" key="4">
    <source>
        <dbReference type="PROSITE" id="PS50949"/>
    </source>
</evidence>
<sequence>MTPKYKQIISELKKEIKNKKYTVGERFYSESDIRSMFQVSSTTAVKVLNSLADENLITRIQGKGTFIAAEKHNADIKFTDLNMSKGRLEATKVLSVKEITDTKSLEKLGLLTNRKYIEIVRLRYIGSQLSELTIAIVDSAYIKNGKNKDIQIFADLYHKIESDSGIDPFKLAYDQKATAIISSDPEILNIFNTKKSLPLIKQTRTTYIDNDKEKILEKVRSYKLLKFWGFKIEVPATN</sequence>
<dbReference type="PANTHER" id="PTHR44846">
    <property type="entry name" value="MANNOSYL-D-GLYCERATE TRANSPORT/METABOLISM SYSTEM REPRESSOR MNGR-RELATED"/>
    <property type="match status" value="1"/>
</dbReference>
<organism evidence="5 6">
    <name type="scientific">Lactobacillus paragasseri</name>
    <dbReference type="NCBI Taxonomy" id="2107999"/>
    <lineage>
        <taxon>Bacteria</taxon>
        <taxon>Bacillati</taxon>
        <taxon>Bacillota</taxon>
        <taxon>Bacilli</taxon>
        <taxon>Lactobacillales</taxon>
        <taxon>Lactobacillaceae</taxon>
        <taxon>Lactobacillus</taxon>
    </lineage>
</organism>
<dbReference type="Gene3D" id="3.40.1410.10">
    <property type="entry name" value="Chorismate lyase-like"/>
    <property type="match status" value="1"/>
</dbReference>
<dbReference type="InterPro" id="IPR000524">
    <property type="entry name" value="Tscrpt_reg_HTH_GntR"/>
</dbReference>
<name>A0AAW6XPA3_9LACO</name>
<keyword evidence="2" id="KW-0238">DNA-binding</keyword>
<dbReference type="Proteomes" id="UP001232113">
    <property type="component" value="Unassembled WGS sequence"/>
</dbReference>
<dbReference type="Pfam" id="PF00392">
    <property type="entry name" value="GntR"/>
    <property type="match status" value="1"/>
</dbReference>
<evidence type="ECO:0000313" key="5">
    <source>
        <dbReference type="EMBL" id="MDK6868661.1"/>
    </source>
</evidence>
<reference evidence="5" key="1">
    <citation type="submission" date="2023-05" db="EMBL/GenBank/DDBJ databases">
        <title>Cataloging the Phylogenetic Diversity of Human Bladder Bacteria.</title>
        <authorList>
            <person name="Du J."/>
        </authorList>
    </citation>
    <scope>NUCLEOTIDE SEQUENCE</scope>
    <source>
        <strain evidence="5">UMB6975B</strain>
    </source>
</reference>
<dbReference type="PROSITE" id="PS50949">
    <property type="entry name" value="HTH_GNTR"/>
    <property type="match status" value="1"/>
</dbReference>
<dbReference type="InterPro" id="IPR028978">
    <property type="entry name" value="Chorismate_lyase_/UTRA_dom_sf"/>
</dbReference>
<comment type="caution">
    <text evidence="5">The sequence shown here is derived from an EMBL/GenBank/DDBJ whole genome shotgun (WGS) entry which is preliminary data.</text>
</comment>
<dbReference type="SMART" id="SM00866">
    <property type="entry name" value="UTRA"/>
    <property type="match status" value="1"/>
</dbReference>
<evidence type="ECO:0000256" key="3">
    <source>
        <dbReference type="ARBA" id="ARBA00023163"/>
    </source>
</evidence>
<dbReference type="EMBL" id="JASOLY010000009">
    <property type="protein sequence ID" value="MDK6868661.1"/>
    <property type="molecule type" value="Genomic_DNA"/>
</dbReference>
<dbReference type="Pfam" id="PF07702">
    <property type="entry name" value="UTRA"/>
    <property type="match status" value="1"/>
</dbReference>